<dbReference type="SUPFAM" id="SSF52172">
    <property type="entry name" value="CheY-like"/>
    <property type="match status" value="1"/>
</dbReference>
<dbReference type="Gene3D" id="3.40.50.2300">
    <property type="match status" value="1"/>
</dbReference>
<feature type="domain" description="OmpR/PhoB-type" evidence="5">
    <location>
        <begin position="124"/>
        <end position="225"/>
    </location>
</feature>
<dbReference type="CDD" id="cd17620">
    <property type="entry name" value="REC_OmpR_KdpE-like"/>
    <property type="match status" value="1"/>
</dbReference>
<proteinExistence type="predicted"/>
<dbReference type="PANTHER" id="PTHR48111">
    <property type="entry name" value="REGULATOR OF RPOS"/>
    <property type="match status" value="1"/>
</dbReference>
<dbReference type="PROSITE" id="PS51755">
    <property type="entry name" value="OMPR_PHOB"/>
    <property type="match status" value="1"/>
</dbReference>
<evidence type="ECO:0000313" key="6">
    <source>
        <dbReference type="EMBL" id="MFD1845478.1"/>
    </source>
</evidence>
<evidence type="ECO:0000256" key="2">
    <source>
        <dbReference type="PROSITE-ProRule" id="PRU00169"/>
    </source>
</evidence>
<dbReference type="SMART" id="SM00862">
    <property type="entry name" value="Trans_reg_C"/>
    <property type="match status" value="1"/>
</dbReference>
<name>A0ABW4Q580_9MICC</name>
<dbReference type="InterPro" id="IPR011006">
    <property type="entry name" value="CheY-like_superfamily"/>
</dbReference>
<dbReference type="Proteomes" id="UP001597307">
    <property type="component" value="Unassembled WGS sequence"/>
</dbReference>
<dbReference type="InterPro" id="IPR001867">
    <property type="entry name" value="OmpR/PhoB-type_DNA-bd"/>
</dbReference>
<dbReference type="Gene3D" id="1.10.10.10">
    <property type="entry name" value="Winged helix-like DNA-binding domain superfamily/Winged helix DNA-binding domain"/>
    <property type="match status" value="1"/>
</dbReference>
<evidence type="ECO:0000256" key="1">
    <source>
        <dbReference type="ARBA" id="ARBA00023125"/>
    </source>
</evidence>
<dbReference type="PANTHER" id="PTHR48111:SF50">
    <property type="entry name" value="KDP OPERON TRANSCRIPTIONAL REGULATORY PROTEIN KDPE"/>
    <property type="match status" value="1"/>
</dbReference>
<dbReference type="InterPro" id="IPR016032">
    <property type="entry name" value="Sig_transdc_resp-reg_C-effctor"/>
</dbReference>
<protein>
    <submittedName>
        <fullName evidence="6">Response regulator</fullName>
    </submittedName>
</protein>
<comment type="caution">
    <text evidence="6">The sequence shown here is derived from an EMBL/GenBank/DDBJ whole genome shotgun (WGS) entry which is preliminary data.</text>
</comment>
<dbReference type="SUPFAM" id="SSF46894">
    <property type="entry name" value="C-terminal effector domain of the bipartite response regulators"/>
    <property type="match status" value="1"/>
</dbReference>
<feature type="domain" description="Response regulatory" evidence="4">
    <location>
        <begin position="2"/>
        <end position="115"/>
    </location>
</feature>
<keyword evidence="2" id="KW-0597">Phosphoprotein</keyword>
<dbReference type="InterPro" id="IPR001789">
    <property type="entry name" value="Sig_transdc_resp-reg_receiver"/>
</dbReference>
<dbReference type="InterPro" id="IPR039420">
    <property type="entry name" value="WalR-like"/>
</dbReference>
<accession>A0ABW4Q580</accession>
<dbReference type="PROSITE" id="PS50110">
    <property type="entry name" value="RESPONSE_REGULATORY"/>
    <property type="match status" value="1"/>
</dbReference>
<feature type="modified residue" description="4-aspartylphosphate" evidence="2">
    <location>
        <position position="51"/>
    </location>
</feature>
<dbReference type="Pfam" id="PF00072">
    <property type="entry name" value="Response_reg"/>
    <property type="match status" value="1"/>
</dbReference>
<evidence type="ECO:0000259" key="4">
    <source>
        <dbReference type="PROSITE" id="PS50110"/>
    </source>
</evidence>
<evidence type="ECO:0000313" key="7">
    <source>
        <dbReference type="Proteomes" id="UP001597307"/>
    </source>
</evidence>
<evidence type="ECO:0000259" key="5">
    <source>
        <dbReference type="PROSITE" id="PS51755"/>
    </source>
</evidence>
<dbReference type="Gene3D" id="6.10.250.690">
    <property type="match status" value="1"/>
</dbReference>
<dbReference type="InterPro" id="IPR036388">
    <property type="entry name" value="WH-like_DNA-bd_sf"/>
</dbReference>
<organism evidence="6 7">
    <name type="scientific">Arthrobacter flavus</name>
    <dbReference type="NCBI Taxonomy" id="95172"/>
    <lineage>
        <taxon>Bacteria</taxon>
        <taxon>Bacillati</taxon>
        <taxon>Actinomycetota</taxon>
        <taxon>Actinomycetes</taxon>
        <taxon>Micrococcales</taxon>
        <taxon>Micrococcaceae</taxon>
        <taxon>Arthrobacter</taxon>
    </lineage>
</organism>
<dbReference type="Pfam" id="PF00486">
    <property type="entry name" value="Trans_reg_C"/>
    <property type="match status" value="1"/>
</dbReference>
<dbReference type="SMART" id="SM00448">
    <property type="entry name" value="REC"/>
    <property type="match status" value="1"/>
</dbReference>
<dbReference type="CDD" id="cd00383">
    <property type="entry name" value="trans_reg_C"/>
    <property type="match status" value="1"/>
</dbReference>
<gene>
    <name evidence="6" type="ORF">ACFSFX_02565</name>
</gene>
<dbReference type="RefSeq" id="WP_343877699.1">
    <property type="nucleotide sequence ID" value="NZ_BAAAIJ010000007.1"/>
</dbReference>
<sequence length="231" mass="25409">MKILIADDDPQILRALRITLTALGHQIVTAEDGAAALRRAADQQPDIVVLDLGMPMIDGLEVIAGIRGWSKVPILVVSGRATSRDKVEALDAGADDYVTKPFSTDELLARMRALTRSTPTVAREPTITFSGVSVDLAAKTVSRVNTGETLRLTPTEWKLLEVLLSFPDRLVTQQTLLERVWGPQHAHDTGYLRLYVGQLRKKLEPEPPRPQHFITEPGMGYRFVPGGSPQD</sequence>
<evidence type="ECO:0000256" key="3">
    <source>
        <dbReference type="PROSITE-ProRule" id="PRU01091"/>
    </source>
</evidence>
<keyword evidence="7" id="KW-1185">Reference proteome</keyword>
<dbReference type="EMBL" id="JBHUGA010000006">
    <property type="protein sequence ID" value="MFD1845478.1"/>
    <property type="molecule type" value="Genomic_DNA"/>
</dbReference>
<keyword evidence="1 3" id="KW-0238">DNA-binding</keyword>
<feature type="DNA-binding region" description="OmpR/PhoB-type" evidence="3">
    <location>
        <begin position="124"/>
        <end position="225"/>
    </location>
</feature>
<reference evidence="7" key="1">
    <citation type="journal article" date="2019" name="Int. J. Syst. Evol. Microbiol.">
        <title>The Global Catalogue of Microorganisms (GCM) 10K type strain sequencing project: providing services to taxonomists for standard genome sequencing and annotation.</title>
        <authorList>
            <consortium name="The Broad Institute Genomics Platform"/>
            <consortium name="The Broad Institute Genome Sequencing Center for Infectious Disease"/>
            <person name="Wu L."/>
            <person name="Ma J."/>
        </authorList>
    </citation>
    <scope>NUCLEOTIDE SEQUENCE [LARGE SCALE GENOMIC DNA]</scope>
    <source>
        <strain evidence="7">JCM 11496</strain>
    </source>
</reference>